<dbReference type="EMBL" id="CP056159">
    <property type="protein sequence ID" value="QLV00186.1"/>
    <property type="molecule type" value="Genomic_DNA"/>
</dbReference>
<feature type="domain" description="Cysteine-rich CPCC" evidence="1">
    <location>
        <begin position="96"/>
        <end position="146"/>
    </location>
</feature>
<evidence type="ECO:0000313" key="3">
    <source>
        <dbReference type="Proteomes" id="UP000512115"/>
    </source>
</evidence>
<gene>
    <name evidence="2" type="ORF">HV284_03340</name>
</gene>
<dbReference type="Proteomes" id="UP000512115">
    <property type="component" value="Chromosome"/>
</dbReference>
<evidence type="ECO:0000313" key="2">
    <source>
        <dbReference type="EMBL" id="QLV00186.1"/>
    </source>
</evidence>
<name>A0A7H9K4J5_9ESCH</name>
<sequence length="162" mass="18791">MNMISRKSAITLFSIYKIALLSQADVENLLFAEYVDEQSGEPIEYKSIYDTDVQGFLIKLHVDTIYSGVSNYYLEHFLMECFNTIFSIIGEEPDLYKCPCCGYFTLPDRGQYDICPVCQWEDDGRSEDRLNSYSSVNHATLKEYREFKLKGLLEADNFYKKG</sequence>
<dbReference type="AlphaFoldDB" id="A0A7H9K4J5"/>
<dbReference type="InterPro" id="IPR025983">
    <property type="entry name" value="Cys_rich_CPCC"/>
</dbReference>
<dbReference type="Pfam" id="PF14206">
    <property type="entry name" value="Cys_rich_CPCC"/>
    <property type="match status" value="1"/>
</dbReference>
<proteinExistence type="predicted"/>
<protein>
    <recommendedName>
        <fullName evidence="1">Cysteine-rich CPCC domain-containing protein</fullName>
    </recommendedName>
</protein>
<evidence type="ECO:0000259" key="1">
    <source>
        <dbReference type="Pfam" id="PF14206"/>
    </source>
</evidence>
<organism evidence="2 3">
    <name type="scientific">Escherichia marmotae</name>
    <dbReference type="NCBI Taxonomy" id="1499973"/>
    <lineage>
        <taxon>Bacteria</taxon>
        <taxon>Pseudomonadati</taxon>
        <taxon>Pseudomonadota</taxon>
        <taxon>Gammaproteobacteria</taxon>
        <taxon>Enterobacterales</taxon>
        <taxon>Enterobacteriaceae</taxon>
        <taxon>Escherichia</taxon>
    </lineage>
</organism>
<accession>A0A7H9K4J5</accession>
<dbReference type="RefSeq" id="WP_181474726.1">
    <property type="nucleotide sequence ID" value="NZ_CP056159.1"/>
</dbReference>
<reference evidence="2 3" key="1">
    <citation type="submission" date="2020-06" db="EMBL/GenBank/DDBJ databases">
        <title>REHAB project genomes.</title>
        <authorList>
            <person name="Shaw L.P."/>
        </authorList>
    </citation>
    <scope>NUCLEOTIDE SEQUENCE [LARGE SCALE GENOMIC DNA]</scope>
    <source>
        <strain evidence="2 3">RHBSTW-00814</strain>
    </source>
</reference>